<dbReference type="Gene3D" id="3.90.79.10">
    <property type="entry name" value="Nucleoside Triphosphate Pyrophosphohydrolase"/>
    <property type="match status" value="1"/>
</dbReference>
<reference evidence="8" key="1">
    <citation type="submission" date="2021-02" db="EMBL/GenBank/DDBJ databases">
        <title>Infant gut strain persistence is associated with maternal origin, phylogeny, and functional potential including surface adhesion and iron acquisition.</title>
        <authorList>
            <person name="Lou Y.C."/>
        </authorList>
    </citation>
    <scope>NUCLEOTIDE SEQUENCE</scope>
    <source>
        <strain evidence="8">L2_039_000G1_dasL2_039_000G1_concoct_11</strain>
    </source>
</reference>
<evidence type="ECO:0000256" key="3">
    <source>
        <dbReference type="ARBA" id="ARBA00022723"/>
    </source>
</evidence>
<keyword evidence="5" id="KW-0460">Magnesium</keyword>
<evidence type="ECO:0000256" key="6">
    <source>
        <dbReference type="ARBA" id="ARBA00023211"/>
    </source>
</evidence>
<evidence type="ECO:0000259" key="7">
    <source>
        <dbReference type="PROSITE" id="PS51462"/>
    </source>
</evidence>
<dbReference type="GO" id="GO:0016818">
    <property type="term" value="F:hydrolase activity, acting on acid anhydrides, in phosphorus-containing anhydrides"/>
    <property type="evidence" value="ECO:0007669"/>
    <property type="project" value="InterPro"/>
</dbReference>
<dbReference type="PROSITE" id="PS51462">
    <property type="entry name" value="NUDIX"/>
    <property type="match status" value="1"/>
</dbReference>
<comment type="cofactor">
    <cofactor evidence="2">
        <name>Mg(2+)</name>
        <dbReference type="ChEBI" id="CHEBI:18420"/>
    </cofactor>
</comment>
<evidence type="ECO:0000313" key="8">
    <source>
        <dbReference type="EMBL" id="MBS6941030.1"/>
    </source>
</evidence>
<dbReference type="InterPro" id="IPR039121">
    <property type="entry name" value="NUDT19"/>
</dbReference>
<dbReference type="PANTHER" id="PTHR12318:SF0">
    <property type="entry name" value="ACYL-COENZYME A DIPHOSPHATASE NUDT19"/>
    <property type="match status" value="1"/>
</dbReference>
<dbReference type="EMBL" id="JAGZSV010000101">
    <property type="protein sequence ID" value="MBS6941030.1"/>
    <property type="molecule type" value="Genomic_DNA"/>
</dbReference>
<organism evidence="8 9">
    <name type="scientific">Slackia piriformis</name>
    <dbReference type="NCBI Taxonomy" id="626934"/>
    <lineage>
        <taxon>Bacteria</taxon>
        <taxon>Bacillati</taxon>
        <taxon>Actinomycetota</taxon>
        <taxon>Coriobacteriia</taxon>
        <taxon>Eggerthellales</taxon>
        <taxon>Eggerthellaceae</taxon>
        <taxon>Slackia</taxon>
    </lineage>
</organism>
<evidence type="ECO:0000256" key="1">
    <source>
        <dbReference type="ARBA" id="ARBA00001936"/>
    </source>
</evidence>
<evidence type="ECO:0000313" key="9">
    <source>
        <dbReference type="Proteomes" id="UP000727506"/>
    </source>
</evidence>
<sequence length="287" mass="31765">MFKLSDIPVDSGAVIRIPAAGQRAMVEAYRSSREEPVIAKLAATVLLLRESTEAPSGFETFMMKRAKTMKFVPDAVVFPGGSVRVDDDGEIAWAGPTPEMWAKRLGVDASVARSIVVAAARELFEECGVLLASRDGESPIETVTDAEFWLNARRTLEAHELSFSELLSSCGLELRSDFLHARSRWTTPEYQPRRYDTFFFAARLPQGQTAHLMTSEATLSDWVDPQWVLEEGDAGRLHVVPPTAYNLKSCVSAGSLDALMEQEPPIDRVMFRPVGEGDEMRLECVLP</sequence>
<dbReference type="Proteomes" id="UP000727506">
    <property type="component" value="Unassembled WGS sequence"/>
</dbReference>
<dbReference type="InterPro" id="IPR015797">
    <property type="entry name" value="NUDIX_hydrolase-like_dom_sf"/>
</dbReference>
<evidence type="ECO:0000256" key="4">
    <source>
        <dbReference type="ARBA" id="ARBA00022801"/>
    </source>
</evidence>
<keyword evidence="6" id="KW-0464">Manganese</keyword>
<protein>
    <submittedName>
        <fullName evidence="8">NUDIX hydrolase</fullName>
    </submittedName>
</protein>
<comment type="cofactor">
    <cofactor evidence="1">
        <name>Mn(2+)</name>
        <dbReference type="ChEBI" id="CHEBI:29035"/>
    </cofactor>
</comment>
<dbReference type="SUPFAM" id="SSF55811">
    <property type="entry name" value="Nudix"/>
    <property type="match status" value="1"/>
</dbReference>
<dbReference type="InterPro" id="IPR000086">
    <property type="entry name" value="NUDIX_hydrolase_dom"/>
</dbReference>
<gene>
    <name evidence="8" type="ORF">KH142_06060</name>
</gene>
<dbReference type="GO" id="GO:0046872">
    <property type="term" value="F:metal ion binding"/>
    <property type="evidence" value="ECO:0007669"/>
    <property type="project" value="UniProtKB-KW"/>
</dbReference>
<feature type="domain" description="Nudix hydrolase" evidence="7">
    <location>
        <begin position="38"/>
        <end position="245"/>
    </location>
</feature>
<dbReference type="CDD" id="cd18870">
    <property type="entry name" value="NUDIX_AcylCoAdiphos_Nudt19"/>
    <property type="match status" value="1"/>
</dbReference>
<keyword evidence="3" id="KW-0479">Metal-binding</keyword>
<name>A0A943V1B9_9ACTN</name>
<dbReference type="PANTHER" id="PTHR12318">
    <property type="entry name" value="TESTOSTERONE-REGULATED PROTEIN RP2"/>
    <property type="match status" value="1"/>
</dbReference>
<proteinExistence type="predicted"/>
<accession>A0A943V1B9</accession>
<evidence type="ECO:0000256" key="5">
    <source>
        <dbReference type="ARBA" id="ARBA00022842"/>
    </source>
</evidence>
<dbReference type="AlphaFoldDB" id="A0A943V1B9"/>
<keyword evidence="4 8" id="KW-0378">Hydrolase</keyword>
<comment type="caution">
    <text evidence="8">The sequence shown here is derived from an EMBL/GenBank/DDBJ whole genome shotgun (WGS) entry which is preliminary data.</text>
</comment>
<evidence type="ECO:0000256" key="2">
    <source>
        <dbReference type="ARBA" id="ARBA00001946"/>
    </source>
</evidence>